<evidence type="ECO:0000313" key="2">
    <source>
        <dbReference type="EMBL" id="EFG29916.1"/>
    </source>
</evidence>
<reference evidence="2 3" key="1">
    <citation type="submission" date="2010-03" db="EMBL/GenBank/DDBJ databases">
        <authorList>
            <consortium name="The Broad Institute Genome Sequencing Platform"/>
            <person name="Ward D."/>
            <person name="Earl A."/>
            <person name="Feldgarden M."/>
            <person name="Gevers D."/>
            <person name="Young S."/>
            <person name="Zeng Q."/>
            <person name="Koehrsen M."/>
            <person name="Alvarado L."/>
            <person name="Berlin A.M."/>
            <person name="Borenstein D."/>
            <person name="Chapman S.B."/>
            <person name="Chen Z."/>
            <person name="Engels R."/>
            <person name="Freedman E."/>
            <person name="Gellesch M."/>
            <person name="Goldberg J."/>
            <person name="Griggs A."/>
            <person name="Gujja S."/>
            <person name="Heilman E.R."/>
            <person name="Heiman D.I."/>
            <person name="Hepburn T.A."/>
            <person name="Howarth C."/>
            <person name="Jen D."/>
            <person name="Larson L."/>
            <person name="Mehta T."/>
            <person name="Park D."/>
            <person name="Pearson M."/>
            <person name="Richards J."/>
            <person name="Roberts A."/>
            <person name="Saif S."/>
            <person name="Shea T.D."/>
            <person name="Shenoy N."/>
            <person name="Sisk P."/>
            <person name="Stolte C."/>
            <person name="Sykes S.N."/>
            <person name="Walk T."/>
            <person name="White J."/>
            <person name="Yandava C."/>
            <person name="Izard J."/>
            <person name="Baranova O.V."/>
            <person name="Blanton J.M."/>
            <person name="Tanner A.C."/>
            <person name="Dewhirst F."/>
            <person name="Haas B."/>
            <person name="Nusbaum C."/>
            <person name="Birren B."/>
        </authorList>
    </citation>
    <scope>NUCLEOTIDE SEQUENCE [LARGE SCALE GENOMIC DNA]</scope>
    <source>
        <strain evidence="2 3">ATCC 29453</strain>
    </source>
</reference>
<organism evidence="2 3">
    <name type="scientific">Simonsiella muelleri ATCC 29453</name>
    <dbReference type="NCBI Taxonomy" id="641147"/>
    <lineage>
        <taxon>Bacteria</taxon>
        <taxon>Pseudomonadati</taxon>
        <taxon>Pseudomonadota</taxon>
        <taxon>Betaproteobacteria</taxon>
        <taxon>Neisseriales</taxon>
        <taxon>Neisseriaceae</taxon>
        <taxon>Simonsiella</taxon>
    </lineage>
</organism>
<proteinExistence type="predicted"/>
<name>V9H7D4_9NEIS</name>
<gene>
    <name evidence="2" type="ORF">HMPREF9021_02235</name>
</gene>
<dbReference type="Proteomes" id="UP000017813">
    <property type="component" value="Unassembled WGS sequence"/>
</dbReference>
<comment type="caution">
    <text evidence="2">The sequence shown here is derived from an EMBL/GenBank/DDBJ whole genome shotgun (WGS) entry which is preliminary data.</text>
</comment>
<protein>
    <submittedName>
        <fullName evidence="2">Uncharacterized protein</fullName>
    </submittedName>
</protein>
<sequence length="66" mass="7068">MAMTAFEKMVTGQRKANIRKGGASKAGNKSRRLSNNDLINKAKSGKATTYEAHLLSRRKSMGGKGG</sequence>
<keyword evidence="3" id="KW-1185">Reference proteome</keyword>
<reference evidence="2 3" key="2">
    <citation type="submission" date="2011-10" db="EMBL/GenBank/DDBJ databases">
        <title>The Genome Sequence of Simonsiella muelleri ATCC 29453.</title>
        <authorList>
            <consortium name="The Broad Institute Genome Sequencing Platform"/>
            <consortium name="The Broad Institute Genome Sequencing Center for Infectious Disease"/>
            <person name="Earl A."/>
            <person name="Ward D."/>
            <person name="Feldgarden M."/>
            <person name="Gevers D."/>
            <person name="Izard J."/>
            <person name="Baranova O.V."/>
            <person name="Blanton J.M."/>
            <person name="Tanner A.C."/>
            <person name="Dewhirst F."/>
            <person name="Young S.K."/>
            <person name="Zeng Q."/>
            <person name="Gargeya S."/>
            <person name="Fitzgerald M."/>
            <person name="Haas B."/>
            <person name="Abouelleil A."/>
            <person name="Alvarado L."/>
            <person name="Arachchi H.M."/>
            <person name="Berlin A."/>
            <person name="Brown A."/>
            <person name="Chapman S.B."/>
            <person name="Chen Z."/>
            <person name="Dunbar C."/>
            <person name="Freedman E."/>
            <person name="Gearin G."/>
            <person name="Goldberg J."/>
            <person name="Griggs A."/>
            <person name="Gujja S."/>
            <person name="Heiman D."/>
            <person name="Howarth C."/>
            <person name="Larson L."/>
            <person name="Lui A."/>
            <person name="MacDonald P.J.P."/>
            <person name="Montmayeur A."/>
            <person name="Murphy C."/>
            <person name="Neiman D."/>
            <person name="Pearson M."/>
            <person name="Priest M."/>
            <person name="Roberts A."/>
            <person name="Saif S."/>
            <person name="Shea T."/>
            <person name="Shenoy N."/>
            <person name="Sisk P."/>
            <person name="Stolte C."/>
            <person name="Sykes S."/>
            <person name="Wortman J."/>
            <person name="Nusbaum C."/>
            <person name="Birren B."/>
        </authorList>
    </citation>
    <scope>NUCLEOTIDE SEQUENCE [LARGE SCALE GENOMIC DNA]</scope>
    <source>
        <strain evidence="2 3">ATCC 29453</strain>
    </source>
</reference>
<dbReference type="HOGENOM" id="CLU_2828884_0_0_4"/>
<evidence type="ECO:0000313" key="3">
    <source>
        <dbReference type="Proteomes" id="UP000017813"/>
    </source>
</evidence>
<dbReference type="KEGG" id="smur:BWP33_07590"/>
<dbReference type="STRING" id="641147.HMPREF9021_02235"/>
<dbReference type="AlphaFoldDB" id="V9H7D4"/>
<dbReference type="RefSeq" id="WP_002643057.1">
    <property type="nucleotide sequence ID" value="NZ_CP019448.1"/>
</dbReference>
<evidence type="ECO:0000256" key="1">
    <source>
        <dbReference type="SAM" id="MobiDB-lite"/>
    </source>
</evidence>
<accession>V9H7D4</accession>
<dbReference type="EMBL" id="ADCY02000064">
    <property type="protein sequence ID" value="EFG29916.1"/>
    <property type="molecule type" value="Genomic_DNA"/>
</dbReference>
<feature type="region of interest" description="Disordered" evidence="1">
    <location>
        <begin position="1"/>
        <end position="41"/>
    </location>
</feature>